<proteinExistence type="predicted"/>
<dbReference type="GO" id="GO:0003824">
    <property type="term" value="F:catalytic activity"/>
    <property type="evidence" value="ECO:0007669"/>
    <property type="project" value="UniProtKB-ARBA"/>
</dbReference>
<evidence type="ECO:0000313" key="2">
    <source>
        <dbReference type="EMBL" id="KAK7467898.1"/>
    </source>
</evidence>
<dbReference type="SUPFAM" id="SSF51735">
    <property type="entry name" value="NAD(P)-binding Rossmann-fold domains"/>
    <property type="match status" value="1"/>
</dbReference>
<dbReference type="InterPro" id="IPR016040">
    <property type="entry name" value="NAD(P)-bd_dom"/>
</dbReference>
<reference evidence="2 3" key="1">
    <citation type="journal article" date="2023" name="Sci. Data">
        <title>Genome assembly of the Korean intertidal mud-creeper Batillaria attramentaria.</title>
        <authorList>
            <person name="Patra A.K."/>
            <person name="Ho P.T."/>
            <person name="Jun S."/>
            <person name="Lee S.J."/>
            <person name="Kim Y."/>
            <person name="Won Y.J."/>
        </authorList>
    </citation>
    <scope>NUCLEOTIDE SEQUENCE [LARGE SCALE GENOMIC DNA]</scope>
    <source>
        <strain evidence="2">Wonlab-2016</strain>
    </source>
</reference>
<organism evidence="2 3">
    <name type="scientific">Batillaria attramentaria</name>
    <dbReference type="NCBI Taxonomy" id="370345"/>
    <lineage>
        <taxon>Eukaryota</taxon>
        <taxon>Metazoa</taxon>
        <taxon>Spiralia</taxon>
        <taxon>Lophotrochozoa</taxon>
        <taxon>Mollusca</taxon>
        <taxon>Gastropoda</taxon>
        <taxon>Caenogastropoda</taxon>
        <taxon>Sorbeoconcha</taxon>
        <taxon>Cerithioidea</taxon>
        <taxon>Batillariidae</taxon>
        <taxon>Batillaria</taxon>
    </lineage>
</organism>
<sequence length="220" mass="23734">MKLGVLGATGPSGQQVVIQALEQGHSVIALVRDRAKMHALNMQHDNLQVQKVDLSKEEDLAAAIKGVDAVMSCLGVGQNRGMCTPCTLYTDTIVVVTNAKRLAGVTRLVCISAWGSKDAPGLPFIYGWVVKPTILRNVLADMGEMEDILSDHCPGINYTVVRPPALTMDPVSGKEIRTCEGQLVQNASNYMSRGDVAKFMLMSLATDKYDRKMVAVGVDD</sequence>
<dbReference type="Gene3D" id="3.40.50.720">
    <property type="entry name" value="NAD(P)-binding Rossmann-like Domain"/>
    <property type="match status" value="1"/>
</dbReference>
<dbReference type="Pfam" id="PF13460">
    <property type="entry name" value="NAD_binding_10"/>
    <property type="match status" value="1"/>
</dbReference>
<dbReference type="InterPro" id="IPR036291">
    <property type="entry name" value="NAD(P)-bd_dom_sf"/>
</dbReference>
<evidence type="ECO:0000259" key="1">
    <source>
        <dbReference type="Pfam" id="PF13460"/>
    </source>
</evidence>
<dbReference type="PANTHER" id="PTHR15020">
    <property type="entry name" value="FLAVIN REDUCTASE-RELATED"/>
    <property type="match status" value="1"/>
</dbReference>
<dbReference type="AlphaFoldDB" id="A0ABD0JBM4"/>
<name>A0ABD0JBM4_9CAEN</name>
<gene>
    <name evidence="2" type="ORF">BaRGS_00036873</name>
</gene>
<dbReference type="PANTHER" id="PTHR15020:SF50">
    <property type="entry name" value="UPF0659 PROTEIN YMR090W"/>
    <property type="match status" value="1"/>
</dbReference>
<feature type="domain" description="NAD(P)-binding" evidence="1">
    <location>
        <begin position="7"/>
        <end position="205"/>
    </location>
</feature>
<keyword evidence="3" id="KW-1185">Reference proteome</keyword>
<dbReference type="Proteomes" id="UP001519460">
    <property type="component" value="Unassembled WGS sequence"/>
</dbReference>
<comment type="caution">
    <text evidence="2">The sequence shown here is derived from an EMBL/GenBank/DDBJ whole genome shotgun (WGS) entry which is preliminary data.</text>
</comment>
<dbReference type="CDD" id="cd05244">
    <property type="entry name" value="BVR-B_like_SDR_a"/>
    <property type="match status" value="1"/>
</dbReference>
<evidence type="ECO:0000313" key="3">
    <source>
        <dbReference type="Proteomes" id="UP001519460"/>
    </source>
</evidence>
<accession>A0ABD0JBM4</accession>
<protein>
    <recommendedName>
        <fullName evidence="1">NAD(P)-binding domain-containing protein</fullName>
    </recommendedName>
</protein>
<dbReference type="EMBL" id="JACVVK020000533">
    <property type="protein sequence ID" value="KAK7467898.1"/>
    <property type="molecule type" value="Genomic_DNA"/>
</dbReference>